<feature type="non-terminal residue" evidence="6">
    <location>
        <position position="1"/>
    </location>
</feature>
<sequence>AEPSVYTASIGAVTESIGLTIAYNTKGEHPYLQARKFASLDHLTRGRLGWANTEELQYSEEYLEVFSELLLSSWRDDALVGNKETKEWINTDRLRQIDFVGETYTVPGPGLTHPTPQRLPLIVSLDTTTNASRHHAAKFAEVVSVYGDKEQVKETVKGLKHLALRNYHRDPSTIRFLAQVSITIADSIVDVQNKYALGDAPPFGFTSIKGTSKTVADELQHWVEYSGLDGFNFHESNINDLNDYLISELQARGVAQVEYTTIGGTLRENLTGAKGASFLSEDHPFYHYRWFKGQSQETFEKALHIAKDKNTFIAY</sequence>
<reference evidence="6 7" key="1">
    <citation type="journal article" date="2016" name="Proc. Natl. Acad. Sci. U.S.A.">
        <title>Comparative genomics of biotechnologically important yeasts.</title>
        <authorList>
            <person name="Riley R."/>
            <person name="Haridas S."/>
            <person name="Wolfe K.H."/>
            <person name="Lopes M.R."/>
            <person name="Hittinger C.T."/>
            <person name="Goeker M."/>
            <person name="Salamov A.A."/>
            <person name="Wisecaver J.H."/>
            <person name="Long T.M."/>
            <person name="Calvey C.H."/>
            <person name="Aerts A.L."/>
            <person name="Barry K.W."/>
            <person name="Choi C."/>
            <person name="Clum A."/>
            <person name="Coughlan A.Y."/>
            <person name="Deshpande S."/>
            <person name="Douglass A.P."/>
            <person name="Hanson S.J."/>
            <person name="Klenk H.-P."/>
            <person name="LaButti K.M."/>
            <person name="Lapidus A."/>
            <person name="Lindquist E.A."/>
            <person name="Lipzen A.M."/>
            <person name="Meier-Kolthoff J.P."/>
            <person name="Ohm R.A."/>
            <person name="Otillar R.P."/>
            <person name="Pangilinan J.L."/>
            <person name="Peng Y."/>
            <person name="Rokas A."/>
            <person name="Rosa C.A."/>
            <person name="Scheuner C."/>
            <person name="Sibirny A.A."/>
            <person name="Slot J.C."/>
            <person name="Stielow J.B."/>
            <person name="Sun H."/>
            <person name="Kurtzman C.P."/>
            <person name="Blackwell M."/>
            <person name="Grigoriev I.V."/>
            <person name="Jeffries T.W."/>
        </authorList>
    </citation>
    <scope>NUCLEOTIDE SEQUENCE [LARGE SCALE GENOMIC DNA]</scope>
    <source>
        <strain evidence="7">ATCC 18201 / CBS 1600 / BCRC 20928 / JCM 3617 / NBRC 0987 / NRRL Y-1542</strain>
    </source>
</reference>
<dbReference type="GO" id="GO:0004497">
    <property type="term" value="F:monooxygenase activity"/>
    <property type="evidence" value="ECO:0007669"/>
    <property type="project" value="UniProtKB-KW"/>
</dbReference>
<dbReference type="InterPro" id="IPR036661">
    <property type="entry name" value="Luciferase-like_sf"/>
</dbReference>
<evidence type="ECO:0000259" key="5">
    <source>
        <dbReference type="Pfam" id="PF00296"/>
    </source>
</evidence>
<feature type="domain" description="Luciferase-like" evidence="5">
    <location>
        <begin position="2"/>
        <end position="195"/>
    </location>
</feature>
<dbReference type="GO" id="GO:0016705">
    <property type="term" value="F:oxidoreductase activity, acting on paired donors, with incorporation or reduction of molecular oxygen"/>
    <property type="evidence" value="ECO:0007669"/>
    <property type="project" value="InterPro"/>
</dbReference>
<evidence type="ECO:0000256" key="4">
    <source>
        <dbReference type="ARBA" id="ARBA00023033"/>
    </source>
</evidence>
<keyword evidence="1" id="KW-0285">Flavoprotein</keyword>
<evidence type="ECO:0000313" key="7">
    <source>
        <dbReference type="Proteomes" id="UP000094389"/>
    </source>
</evidence>
<gene>
    <name evidence="6" type="ORF">CYBJADRAFT_144260</name>
</gene>
<protein>
    <submittedName>
        <fullName evidence="6">Bacterial luciferase-like protein</fullName>
    </submittedName>
</protein>
<dbReference type="OrthoDB" id="5561043at2759"/>
<dbReference type="GeneID" id="30987607"/>
<dbReference type="SUPFAM" id="SSF51679">
    <property type="entry name" value="Bacterial luciferase-like"/>
    <property type="match status" value="1"/>
</dbReference>
<name>A0A1E4RUZ4_CYBJN</name>
<dbReference type="RefSeq" id="XP_020068070.1">
    <property type="nucleotide sequence ID" value="XM_020213211.1"/>
</dbReference>
<dbReference type="InterPro" id="IPR011251">
    <property type="entry name" value="Luciferase-like_dom"/>
</dbReference>
<evidence type="ECO:0000256" key="3">
    <source>
        <dbReference type="ARBA" id="ARBA00023002"/>
    </source>
</evidence>
<dbReference type="STRING" id="983966.A0A1E4RUZ4"/>
<evidence type="ECO:0000256" key="1">
    <source>
        <dbReference type="ARBA" id="ARBA00022630"/>
    </source>
</evidence>
<keyword evidence="4" id="KW-0503">Monooxygenase</keyword>
<dbReference type="InterPro" id="IPR051260">
    <property type="entry name" value="Diverse_substr_monoxygenases"/>
</dbReference>
<dbReference type="PANTHER" id="PTHR30011:SF16">
    <property type="entry name" value="C2H2 FINGER DOMAIN TRANSCRIPTION FACTOR (EUROFUNG)-RELATED"/>
    <property type="match status" value="1"/>
</dbReference>
<keyword evidence="7" id="KW-1185">Reference proteome</keyword>
<dbReference type="EMBL" id="KV453946">
    <property type="protein sequence ID" value="ODV71031.1"/>
    <property type="molecule type" value="Genomic_DNA"/>
</dbReference>
<dbReference type="Gene3D" id="3.20.20.30">
    <property type="entry name" value="Luciferase-like domain"/>
    <property type="match status" value="1"/>
</dbReference>
<keyword evidence="3" id="KW-0560">Oxidoreductase</keyword>
<dbReference type="Proteomes" id="UP000094389">
    <property type="component" value="Unassembled WGS sequence"/>
</dbReference>
<evidence type="ECO:0000256" key="2">
    <source>
        <dbReference type="ARBA" id="ARBA00022643"/>
    </source>
</evidence>
<dbReference type="Pfam" id="PF00296">
    <property type="entry name" value="Bac_luciferase"/>
    <property type="match status" value="1"/>
</dbReference>
<dbReference type="OMA" id="IDHAITY"/>
<keyword evidence="2" id="KW-0288">FMN</keyword>
<dbReference type="AlphaFoldDB" id="A0A1E4RUZ4"/>
<dbReference type="PANTHER" id="PTHR30011">
    <property type="entry name" value="ALKANESULFONATE MONOOXYGENASE-RELATED"/>
    <property type="match status" value="1"/>
</dbReference>
<proteinExistence type="predicted"/>
<evidence type="ECO:0000313" key="6">
    <source>
        <dbReference type="EMBL" id="ODV71031.1"/>
    </source>
</evidence>
<organism evidence="6 7">
    <name type="scientific">Cyberlindnera jadinii (strain ATCC 18201 / CBS 1600 / BCRC 20928 / JCM 3617 / NBRC 0987 / NRRL Y-1542)</name>
    <name type="common">Torula yeast</name>
    <name type="synonym">Candida utilis</name>
    <dbReference type="NCBI Taxonomy" id="983966"/>
    <lineage>
        <taxon>Eukaryota</taxon>
        <taxon>Fungi</taxon>
        <taxon>Dikarya</taxon>
        <taxon>Ascomycota</taxon>
        <taxon>Saccharomycotina</taxon>
        <taxon>Saccharomycetes</taxon>
        <taxon>Phaffomycetales</taxon>
        <taxon>Phaffomycetaceae</taxon>
        <taxon>Cyberlindnera</taxon>
    </lineage>
</organism>
<accession>A0A1E4RUZ4</accession>